<sequence length="106" mass="12048">MKLSQKLTKESVSPYFDQWAALAEELSSLHQKRSSGTAPLMLQGLDLLKELLAHCNGEVIPMNGKERIQFIAQRPNNYAAFRQLDELFSEMNKKIASKRIRLKNGS</sequence>
<evidence type="ECO:0000259" key="1">
    <source>
        <dbReference type="Pfam" id="PF21747"/>
    </source>
</evidence>
<organism evidence="2 3">
    <name type="scientific">Planococcus massiliensis</name>
    <dbReference type="NCBI Taxonomy" id="1499687"/>
    <lineage>
        <taxon>Bacteria</taxon>
        <taxon>Bacillati</taxon>
        <taxon>Bacillota</taxon>
        <taxon>Bacilli</taxon>
        <taxon>Bacillales</taxon>
        <taxon>Caryophanaceae</taxon>
        <taxon>Planococcus</taxon>
    </lineage>
</organism>
<dbReference type="RefSeq" id="WP_052651423.1">
    <property type="nucleotide sequence ID" value="NZ_CCXS01000001.1"/>
</dbReference>
<reference evidence="2 3" key="1">
    <citation type="submission" date="2014-09" db="EMBL/GenBank/DDBJ databases">
        <authorList>
            <person name="Urmite Genomes Urmite Genomes"/>
        </authorList>
    </citation>
    <scope>NUCLEOTIDE SEQUENCE [LARGE SCALE GENOMIC DNA]</scope>
    <source>
        <strain evidence="2 3">ES2</strain>
    </source>
</reference>
<dbReference type="OrthoDB" id="2360594at2"/>
<evidence type="ECO:0000313" key="3">
    <source>
        <dbReference type="Proteomes" id="UP000043699"/>
    </source>
</evidence>
<protein>
    <recommendedName>
        <fullName evidence="1">YpoC-like domain-containing protein</fullName>
    </recommendedName>
</protein>
<dbReference type="InterPro" id="IPR048427">
    <property type="entry name" value="YpoC"/>
</dbReference>
<evidence type="ECO:0000313" key="2">
    <source>
        <dbReference type="EMBL" id="CEG22630.1"/>
    </source>
</evidence>
<dbReference type="AlphaFoldDB" id="A0A098ELG2"/>
<proteinExistence type="predicted"/>
<gene>
    <name evidence="2" type="ORF">BN1080_01561</name>
</gene>
<dbReference type="Pfam" id="PF21747">
    <property type="entry name" value="YpoC"/>
    <property type="match status" value="1"/>
</dbReference>
<name>A0A098ELG2_9BACL</name>
<dbReference type="Proteomes" id="UP000043699">
    <property type="component" value="Unassembled WGS sequence"/>
</dbReference>
<keyword evidence="3" id="KW-1185">Reference proteome</keyword>
<dbReference type="EMBL" id="CCXS01000001">
    <property type="protein sequence ID" value="CEG22630.1"/>
    <property type="molecule type" value="Genomic_DNA"/>
</dbReference>
<dbReference type="STRING" id="1499687.BN1080_01561"/>
<feature type="domain" description="YpoC-like" evidence="1">
    <location>
        <begin position="10"/>
        <end position="102"/>
    </location>
</feature>
<accession>A0A098ELG2</accession>